<accession>A0A5B7E1C6</accession>
<proteinExistence type="predicted"/>
<dbReference type="Proteomes" id="UP000324222">
    <property type="component" value="Unassembled WGS sequence"/>
</dbReference>
<protein>
    <submittedName>
        <fullName evidence="2">Uncharacterized protein</fullName>
    </submittedName>
</protein>
<feature type="compositionally biased region" description="Pro residues" evidence="1">
    <location>
        <begin position="28"/>
        <end position="39"/>
    </location>
</feature>
<sequence>MLPLPQHLAPLPSTSQHSPTLIHALPTRPYPSSPTPTTPPASHLRYCPPTRHFPLPPLHPFPSVTLFQRLPPSLLPIPTSSLISPPPQAVHRSGIETFMSKQL</sequence>
<dbReference type="AlphaFoldDB" id="A0A5B7E1C6"/>
<dbReference type="EMBL" id="VSRR010001791">
    <property type="protein sequence ID" value="MPC27700.1"/>
    <property type="molecule type" value="Genomic_DNA"/>
</dbReference>
<feature type="region of interest" description="Disordered" evidence="1">
    <location>
        <begin position="1"/>
        <end position="46"/>
    </location>
</feature>
<evidence type="ECO:0000256" key="1">
    <source>
        <dbReference type="SAM" id="MobiDB-lite"/>
    </source>
</evidence>
<reference evidence="2 3" key="1">
    <citation type="submission" date="2019-05" db="EMBL/GenBank/DDBJ databases">
        <title>Another draft genome of Portunus trituberculatus and its Hox gene families provides insights of decapod evolution.</title>
        <authorList>
            <person name="Jeong J.-H."/>
            <person name="Song I."/>
            <person name="Kim S."/>
            <person name="Choi T."/>
            <person name="Kim D."/>
            <person name="Ryu S."/>
            <person name="Kim W."/>
        </authorList>
    </citation>
    <scope>NUCLEOTIDE SEQUENCE [LARGE SCALE GENOMIC DNA]</scope>
    <source>
        <tissue evidence="2">Muscle</tissue>
    </source>
</reference>
<organism evidence="2 3">
    <name type="scientific">Portunus trituberculatus</name>
    <name type="common">Swimming crab</name>
    <name type="synonym">Neptunus trituberculatus</name>
    <dbReference type="NCBI Taxonomy" id="210409"/>
    <lineage>
        <taxon>Eukaryota</taxon>
        <taxon>Metazoa</taxon>
        <taxon>Ecdysozoa</taxon>
        <taxon>Arthropoda</taxon>
        <taxon>Crustacea</taxon>
        <taxon>Multicrustacea</taxon>
        <taxon>Malacostraca</taxon>
        <taxon>Eumalacostraca</taxon>
        <taxon>Eucarida</taxon>
        <taxon>Decapoda</taxon>
        <taxon>Pleocyemata</taxon>
        <taxon>Brachyura</taxon>
        <taxon>Eubrachyura</taxon>
        <taxon>Portunoidea</taxon>
        <taxon>Portunidae</taxon>
        <taxon>Portuninae</taxon>
        <taxon>Portunus</taxon>
    </lineage>
</organism>
<evidence type="ECO:0000313" key="2">
    <source>
        <dbReference type="EMBL" id="MPC27700.1"/>
    </source>
</evidence>
<keyword evidence="3" id="KW-1185">Reference proteome</keyword>
<name>A0A5B7E1C6_PORTR</name>
<gene>
    <name evidence="2" type="ORF">E2C01_020879</name>
</gene>
<evidence type="ECO:0000313" key="3">
    <source>
        <dbReference type="Proteomes" id="UP000324222"/>
    </source>
</evidence>
<comment type="caution">
    <text evidence="2">The sequence shown here is derived from an EMBL/GenBank/DDBJ whole genome shotgun (WGS) entry which is preliminary data.</text>
</comment>